<evidence type="ECO:0000313" key="2">
    <source>
        <dbReference type="EMBL" id="WKW11361.1"/>
    </source>
</evidence>
<dbReference type="GO" id="GO:0005524">
    <property type="term" value="F:ATP binding"/>
    <property type="evidence" value="ECO:0007669"/>
    <property type="project" value="UniProtKB-KW"/>
</dbReference>
<dbReference type="RefSeq" id="WP_367887060.1">
    <property type="nucleotide sequence ID" value="NZ_CP130612.1"/>
</dbReference>
<proteinExistence type="predicted"/>
<dbReference type="KEGG" id="pspc:Strain318_000604"/>
<organism evidence="2">
    <name type="scientific">Pseudogemmatithrix spongiicola</name>
    <dbReference type="NCBI Taxonomy" id="3062599"/>
    <lineage>
        <taxon>Bacteria</taxon>
        <taxon>Pseudomonadati</taxon>
        <taxon>Gemmatimonadota</taxon>
        <taxon>Gemmatimonadia</taxon>
        <taxon>Gemmatimonadales</taxon>
        <taxon>Gemmatimonadaceae</taxon>
        <taxon>Pseudogemmatithrix</taxon>
    </lineage>
</organism>
<evidence type="ECO:0000313" key="3">
    <source>
        <dbReference type="EMBL" id="WKW14271.1"/>
    </source>
</evidence>
<dbReference type="EMBL" id="CP130613">
    <property type="protein sequence ID" value="WKW14271.1"/>
    <property type="molecule type" value="Genomic_DNA"/>
</dbReference>
<dbReference type="Gene3D" id="3.30.565.10">
    <property type="entry name" value="Histidine kinase-like ATPase, C-terminal domain"/>
    <property type="match status" value="1"/>
</dbReference>
<dbReference type="Pfam" id="PF13589">
    <property type="entry name" value="HATPase_c_3"/>
    <property type="match status" value="1"/>
</dbReference>
<sequence length="545" mass="58892">MKASDIKVTSHVGRDLLAAAASFKHEAAVVWEYVVNSLQYVERGLTPSVQVEIAPRARRILISDNGRGMTASDLQHYFQMHGENRDRAAGRPGRGKFGTGKSAAFGIGTSLTVDTRRNGLRNVVHLSRAAIDASNGSDIPIEWRVRNESTTGANGTVVTIDDIVLPRIEASRVIEYIERHLSAFRGLSPEVAVNDHVCSAREPVVSRELKFEPSPAQRTLLGDVVLVVRVARSLLGELDQGVQVTCGPGNLVAIEKGGVDRKEYGAFLFGNVDVPALERHESPIQPFDASRSLSLNPLHPVSAALIAFIGASLEKARLELVSDAREHRKTEQARKLAEAADKIAEVLNKDFAQVQGRLFHIRSASGSGPAHGRSARSELGGDDQSSWIEGASEPGELASEPPQRTDNPRGRKAPDLPRLGDLSDSGSRSVDPAGGTGNRKRATGGFQVRFEELGKEEPRSVYDSSSLTIFINLLHPAVEAALGDGDTENVLFRRLAYEVAFSEYAIALGHETVKADPDLPANDLLYEIRASLNRVSASAASLYRT</sequence>
<evidence type="ECO:0000256" key="1">
    <source>
        <dbReference type="SAM" id="MobiDB-lite"/>
    </source>
</evidence>
<dbReference type="EMBL" id="CP130612">
    <property type="protein sequence ID" value="WKW11361.1"/>
    <property type="molecule type" value="Genomic_DNA"/>
</dbReference>
<dbReference type="Proteomes" id="UP001229955">
    <property type="component" value="Chromosome"/>
</dbReference>
<feature type="compositionally biased region" description="Basic and acidic residues" evidence="1">
    <location>
        <begin position="406"/>
        <end position="415"/>
    </location>
</feature>
<protein>
    <submittedName>
        <fullName evidence="2">ATP-binding protein</fullName>
    </submittedName>
</protein>
<gene>
    <name evidence="2" type="ORF">Strain138_000604</name>
    <name evidence="3" type="ORF">Strain318_000604</name>
</gene>
<keyword evidence="4" id="KW-1185">Reference proteome</keyword>
<accession>A0AA49JYF7</accession>
<name>A0AA49JSY0_9BACT</name>
<dbReference type="SUPFAM" id="SSF55874">
    <property type="entry name" value="ATPase domain of HSP90 chaperone/DNA topoisomerase II/histidine kinase"/>
    <property type="match status" value="1"/>
</dbReference>
<dbReference type="InterPro" id="IPR036890">
    <property type="entry name" value="HATPase_C_sf"/>
</dbReference>
<keyword evidence="2" id="KW-0067">ATP-binding</keyword>
<evidence type="ECO:0000313" key="4">
    <source>
        <dbReference type="Proteomes" id="UP001229955"/>
    </source>
</evidence>
<keyword evidence="2" id="KW-0547">Nucleotide-binding</keyword>
<accession>A0AA49JSY0</accession>
<reference evidence="2" key="1">
    <citation type="submission" date="2023-07" db="EMBL/GenBank/DDBJ databases">
        <authorList>
            <person name="Haufschild T."/>
            <person name="Kallscheuer N."/>
            <person name="Hammer J."/>
            <person name="Kohn T."/>
            <person name="Kabuu M."/>
            <person name="Jogler M."/>
            <person name="Wohfarth N."/>
            <person name="Heuer A."/>
            <person name="Rohde M."/>
            <person name="van Teeseling M.C.F."/>
            <person name="Jogler C."/>
        </authorList>
    </citation>
    <scope>NUCLEOTIDE SEQUENCE</scope>
    <source>
        <strain evidence="2">Strain 138</strain>
        <strain evidence="3">Strain 318</strain>
    </source>
</reference>
<feature type="region of interest" description="Disordered" evidence="1">
    <location>
        <begin position="363"/>
        <end position="443"/>
    </location>
</feature>
<dbReference type="AlphaFoldDB" id="A0AA49JSY0"/>